<organism evidence="1 2">
    <name type="scientific">Solanum commersonii</name>
    <name type="common">Commerson's wild potato</name>
    <name type="synonym">Commerson's nightshade</name>
    <dbReference type="NCBI Taxonomy" id="4109"/>
    <lineage>
        <taxon>Eukaryota</taxon>
        <taxon>Viridiplantae</taxon>
        <taxon>Streptophyta</taxon>
        <taxon>Embryophyta</taxon>
        <taxon>Tracheophyta</taxon>
        <taxon>Spermatophyta</taxon>
        <taxon>Magnoliopsida</taxon>
        <taxon>eudicotyledons</taxon>
        <taxon>Gunneridae</taxon>
        <taxon>Pentapetalae</taxon>
        <taxon>asterids</taxon>
        <taxon>lamiids</taxon>
        <taxon>Solanales</taxon>
        <taxon>Solanaceae</taxon>
        <taxon>Solanoideae</taxon>
        <taxon>Solaneae</taxon>
        <taxon>Solanum</taxon>
    </lineage>
</organism>
<protein>
    <submittedName>
        <fullName evidence="1">Uncharacterized protein</fullName>
    </submittedName>
</protein>
<comment type="caution">
    <text evidence="1">The sequence shown here is derived from an EMBL/GenBank/DDBJ whole genome shotgun (WGS) entry which is preliminary data.</text>
</comment>
<name>A0A9J5W0G3_SOLCO</name>
<evidence type="ECO:0000313" key="1">
    <source>
        <dbReference type="EMBL" id="KAG5568905.1"/>
    </source>
</evidence>
<reference evidence="1" key="1">
    <citation type="submission" date="2020-09" db="EMBL/GenBank/DDBJ databases">
        <title>De no assembly of potato wild relative species, Solanum commersonii.</title>
        <authorList>
            <person name="Cho K."/>
        </authorList>
    </citation>
    <scope>NUCLEOTIDE SEQUENCE</scope>
    <source>
        <strain evidence="1">LZ3.2</strain>
        <tissue evidence="1">Leaf</tissue>
    </source>
</reference>
<evidence type="ECO:0000313" key="2">
    <source>
        <dbReference type="Proteomes" id="UP000824120"/>
    </source>
</evidence>
<dbReference type="AlphaFoldDB" id="A0A9J5W0G3"/>
<dbReference type="Proteomes" id="UP000824120">
    <property type="component" value="Unassembled WGS sequence"/>
</dbReference>
<sequence length="120" mass="13578">MVKRTPEQVNPPFCQFSCVIVHGIFGDPEFQPHFCQILPGRLLIPYLLSQLALIAKTAHYQNQTMSSGHGFLEIEFDLIFSKILQVHPLRSYLWSHVGPHGQNGPFSRSNDPEPINPPLC</sequence>
<gene>
    <name evidence="1" type="ORF">H5410_064068</name>
</gene>
<dbReference type="EMBL" id="JACXVP010000021">
    <property type="protein sequence ID" value="KAG5568905.1"/>
    <property type="molecule type" value="Genomic_DNA"/>
</dbReference>
<proteinExistence type="predicted"/>
<keyword evidence="2" id="KW-1185">Reference proteome</keyword>
<accession>A0A9J5W0G3</accession>